<proteinExistence type="predicted"/>
<feature type="transmembrane region" description="Helical" evidence="2">
    <location>
        <begin position="247"/>
        <end position="269"/>
    </location>
</feature>
<name>A0ABZ1SV19_9ACTN</name>
<protein>
    <submittedName>
        <fullName evidence="3">MFS transporter</fullName>
    </submittedName>
</protein>
<dbReference type="SUPFAM" id="SSF103473">
    <property type="entry name" value="MFS general substrate transporter"/>
    <property type="match status" value="1"/>
</dbReference>
<dbReference type="Gene3D" id="1.20.1250.20">
    <property type="entry name" value="MFS general substrate transporter like domains"/>
    <property type="match status" value="1"/>
</dbReference>
<gene>
    <name evidence="3" type="ORF">OG913_05925</name>
</gene>
<feature type="transmembrane region" description="Helical" evidence="2">
    <location>
        <begin position="137"/>
        <end position="160"/>
    </location>
</feature>
<keyword evidence="2" id="KW-0472">Membrane</keyword>
<sequence>MKRRQEGPGSAGPVEPGRESAVTHGPGEPGSVSPVRRGQMLAYGSGNLSVNLLSQAFATFATFYYVDHLGVDPSLIGVAMVIHGIVNAVLNPLVGHLSDRTRTRWGRRVPYIAIGMVPLAAAFTMIWIPLVDGGTARFWYFLVVVLVYDVLFVVVVLNYVSLFPEMFTTIAERAAAASWRQMFAIVGMIVGVAAAPLLYGAIGWAAMGVSFGVVALAFFAVSLRGSAERVHAERERFGFLAALRYTLANRAFVTYVTGSFLLQLTFALLQAGIPFFTKYALGEADSANSVILGAVFVVAIPMVYVWSRVTTRIGPRRAVLVAIVVYGAAQVPFLLVGNLALTAVTGAAIGVGIAGMLVLLEILLAEVIDDDERRTGTRREGMYFGMNGFIVRWAVSLQAVVITVVLARSNYHNGAAVQPPSVETGVRLMMGAVPLVVLALAFGCFLLYPLRSGVRPRDESAPAPVAH</sequence>
<feature type="region of interest" description="Disordered" evidence="1">
    <location>
        <begin position="1"/>
        <end position="34"/>
    </location>
</feature>
<feature type="transmembrane region" description="Helical" evidence="2">
    <location>
        <begin position="289"/>
        <end position="306"/>
    </location>
</feature>
<dbReference type="RefSeq" id="WP_328709925.1">
    <property type="nucleotide sequence ID" value="NZ_CP108085.1"/>
</dbReference>
<evidence type="ECO:0000256" key="1">
    <source>
        <dbReference type="SAM" id="MobiDB-lite"/>
    </source>
</evidence>
<feature type="transmembrane region" description="Helical" evidence="2">
    <location>
        <begin position="46"/>
        <end position="66"/>
    </location>
</feature>
<evidence type="ECO:0000256" key="2">
    <source>
        <dbReference type="SAM" id="Phobius"/>
    </source>
</evidence>
<feature type="transmembrane region" description="Helical" evidence="2">
    <location>
        <begin position="389"/>
        <end position="408"/>
    </location>
</feature>
<feature type="transmembrane region" description="Helical" evidence="2">
    <location>
        <begin position="318"/>
        <end position="341"/>
    </location>
</feature>
<dbReference type="PANTHER" id="PTHR11328:SF24">
    <property type="entry name" value="MAJOR FACILITATOR SUPERFAMILY (MFS) PROFILE DOMAIN-CONTAINING PROTEIN"/>
    <property type="match status" value="1"/>
</dbReference>
<dbReference type="CDD" id="cd17332">
    <property type="entry name" value="MFS_MelB_like"/>
    <property type="match status" value="1"/>
</dbReference>
<dbReference type="Proteomes" id="UP001432011">
    <property type="component" value="Chromosome"/>
</dbReference>
<dbReference type="EMBL" id="CP108085">
    <property type="protein sequence ID" value="WUP76556.1"/>
    <property type="molecule type" value="Genomic_DNA"/>
</dbReference>
<feature type="transmembrane region" description="Helical" evidence="2">
    <location>
        <begin position="181"/>
        <end position="199"/>
    </location>
</feature>
<feature type="transmembrane region" description="Helical" evidence="2">
    <location>
        <begin position="347"/>
        <end position="368"/>
    </location>
</feature>
<feature type="transmembrane region" description="Helical" evidence="2">
    <location>
        <begin position="205"/>
        <end position="226"/>
    </location>
</feature>
<dbReference type="PANTHER" id="PTHR11328">
    <property type="entry name" value="MAJOR FACILITATOR SUPERFAMILY DOMAIN-CONTAINING PROTEIN"/>
    <property type="match status" value="1"/>
</dbReference>
<evidence type="ECO:0000313" key="3">
    <source>
        <dbReference type="EMBL" id="WUP76556.1"/>
    </source>
</evidence>
<dbReference type="InterPro" id="IPR036259">
    <property type="entry name" value="MFS_trans_sf"/>
</dbReference>
<feature type="transmembrane region" description="Helical" evidence="2">
    <location>
        <begin position="109"/>
        <end position="131"/>
    </location>
</feature>
<dbReference type="Pfam" id="PF13347">
    <property type="entry name" value="MFS_2"/>
    <property type="match status" value="1"/>
</dbReference>
<feature type="transmembrane region" description="Helical" evidence="2">
    <location>
        <begin position="428"/>
        <end position="448"/>
    </location>
</feature>
<organism evidence="3 4">
    <name type="scientific">Microbispora hainanensis</name>
    <dbReference type="NCBI Taxonomy" id="568844"/>
    <lineage>
        <taxon>Bacteria</taxon>
        <taxon>Bacillati</taxon>
        <taxon>Actinomycetota</taxon>
        <taxon>Actinomycetes</taxon>
        <taxon>Streptosporangiales</taxon>
        <taxon>Streptosporangiaceae</taxon>
        <taxon>Microbispora</taxon>
    </lineage>
</organism>
<accession>A0ABZ1SV19</accession>
<keyword evidence="2" id="KW-1133">Transmembrane helix</keyword>
<feature type="transmembrane region" description="Helical" evidence="2">
    <location>
        <begin position="78"/>
        <end position="97"/>
    </location>
</feature>
<dbReference type="InterPro" id="IPR039672">
    <property type="entry name" value="MFS_2"/>
</dbReference>
<evidence type="ECO:0000313" key="4">
    <source>
        <dbReference type="Proteomes" id="UP001432011"/>
    </source>
</evidence>
<keyword evidence="4" id="KW-1185">Reference proteome</keyword>
<reference evidence="3" key="1">
    <citation type="submission" date="2022-10" db="EMBL/GenBank/DDBJ databases">
        <title>The complete genomes of actinobacterial strains from the NBC collection.</title>
        <authorList>
            <person name="Joergensen T.S."/>
            <person name="Alvarez Arevalo M."/>
            <person name="Sterndorff E.B."/>
            <person name="Faurdal D."/>
            <person name="Vuksanovic O."/>
            <person name="Mourched A.-S."/>
            <person name="Charusanti P."/>
            <person name="Shaw S."/>
            <person name="Blin K."/>
            <person name="Weber T."/>
        </authorList>
    </citation>
    <scope>NUCLEOTIDE SEQUENCE</scope>
    <source>
        <strain evidence="3">NBC_00254</strain>
    </source>
</reference>
<keyword evidence="2" id="KW-0812">Transmembrane</keyword>